<accession>A0A375FW88</accession>
<dbReference type="Proteomes" id="UP000256862">
    <property type="component" value="Unassembled WGS sequence"/>
</dbReference>
<dbReference type="EMBL" id="OGUS01000093">
    <property type="protein sequence ID" value="SPC08541.1"/>
    <property type="molecule type" value="Genomic_DNA"/>
</dbReference>
<comment type="caution">
    <text evidence="1">The sequence shown here is derived from an EMBL/GenBank/DDBJ whole genome shotgun (WGS) entry which is preliminary data.</text>
</comment>
<evidence type="ECO:0000313" key="2">
    <source>
        <dbReference type="Proteomes" id="UP000256862"/>
    </source>
</evidence>
<protein>
    <submittedName>
        <fullName evidence="1">Uncharacterized protein</fullName>
    </submittedName>
</protein>
<gene>
    <name evidence="1" type="ORF">CO2235_U850033</name>
</gene>
<name>A0A375FW88_9BURK</name>
<proteinExistence type="predicted"/>
<organism evidence="1 2">
    <name type="scientific">Cupriavidus oxalaticus</name>
    <dbReference type="NCBI Taxonomy" id="96344"/>
    <lineage>
        <taxon>Bacteria</taxon>
        <taxon>Pseudomonadati</taxon>
        <taxon>Pseudomonadota</taxon>
        <taxon>Betaproteobacteria</taxon>
        <taxon>Burkholderiales</taxon>
        <taxon>Burkholderiaceae</taxon>
        <taxon>Cupriavidus</taxon>
    </lineage>
</organism>
<sequence>MTFGFRIVKNHKPISLAGEASPLARRVLQQPVKMMQQVPVEFCLSQSEQDWAELLPHAPFGSLREWSTMIQVSCKAKRTI</sequence>
<evidence type="ECO:0000313" key="1">
    <source>
        <dbReference type="EMBL" id="SPC08541.1"/>
    </source>
</evidence>
<reference evidence="2" key="1">
    <citation type="submission" date="2018-01" db="EMBL/GenBank/DDBJ databases">
        <authorList>
            <person name="Gaut B.S."/>
            <person name="Morton B.R."/>
            <person name="Clegg M.T."/>
            <person name="Duvall M.R."/>
        </authorList>
    </citation>
    <scope>NUCLEOTIDE SEQUENCE [LARGE SCALE GENOMIC DNA]</scope>
</reference>
<dbReference type="AlphaFoldDB" id="A0A375FW88"/>